<evidence type="ECO:0000313" key="2">
    <source>
        <dbReference type="EMBL" id="RMB62470.1"/>
    </source>
</evidence>
<dbReference type="EMBL" id="REFW01000001">
    <property type="protein sequence ID" value="RMB62470.1"/>
    <property type="molecule type" value="Genomic_DNA"/>
</dbReference>
<keyword evidence="3" id="KW-1185">Reference proteome</keyword>
<dbReference type="Pfam" id="PF01610">
    <property type="entry name" value="DDE_Tnp_ISL3"/>
    <property type="match status" value="1"/>
</dbReference>
<name>A0A3M0GCE9_9ACTN</name>
<dbReference type="PANTHER" id="PTHR33498:SF1">
    <property type="entry name" value="TRANSPOSASE FOR INSERTION SEQUENCE ELEMENT IS1557"/>
    <property type="match status" value="1"/>
</dbReference>
<reference evidence="2 3" key="1">
    <citation type="submission" date="2018-10" db="EMBL/GenBank/DDBJ databases">
        <title>Tessaracoccus antarcticuss sp. nov., isolated from sediment.</title>
        <authorList>
            <person name="Zhou L.Y."/>
            <person name="Du Z.J."/>
        </authorList>
    </citation>
    <scope>NUCLEOTIDE SEQUENCE [LARGE SCALE GENOMIC DNA]</scope>
    <source>
        <strain evidence="2 3">JDX10</strain>
    </source>
</reference>
<evidence type="ECO:0000259" key="1">
    <source>
        <dbReference type="Pfam" id="PF01610"/>
    </source>
</evidence>
<comment type="caution">
    <text evidence="2">The sequence shown here is derived from an EMBL/GenBank/DDBJ whole genome shotgun (WGS) entry which is preliminary data.</text>
</comment>
<dbReference type="PANTHER" id="PTHR33498">
    <property type="entry name" value="TRANSPOSASE FOR INSERTION SEQUENCE ELEMENT IS1557"/>
    <property type="match status" value="1"/>
</dbReference>
<dbReference type="InterPro" id="IPR047951">
    <property type="entry name" value="Transpos_ISL3"/>
</dbReference>
<sequence>MRNATPPCLDQFCRLDRLDLTVVAQEVLPSHSVLTCVVLSPGNCCPGCDDVGVLHDTVIRRLAHVPNGWWPTILEVQVRRYRCPSCSRVWRQDTRAAAEARSKLTRQAVVWALKSLVIDRMSISRIAAGLGVAWNTANTAVLAAGQHLLINDPTRLDGVKVIGVDEHAWQHVTGKDRYVTVIIDLTPVRNKTGPARLLDMMPGRSKKVFKDWLAARDKDFRDGIEQVAMDGFTGFKSASVEELPDAVEVMDPFHVVALAGQRLDDTRQRIQQLTMGHRGRSGDPLYGIRATLRCGYEMLRDKQKNRLEAVFATDAHAVVEVTWSVYQSIITAYRSKDRGLGKQQLTRIIDSLKTGVPAALPELATLGRTLNRRRVDVLAYFDHPGTSNGPTEAINGRLEHLRGTALGFRNLTHYTARSLLDSGGFRPLLHSLL</sequence>
<dbReference type="NCBIfam" id="NF033550">
    <property type="entry name" value="transpos_ISL3"/>
    <property type="match status" value="1"/>
</dbReference>
<dbReference type="InterPro" id="IPR002560">
    <property type="entry name" value="Transposase_DDE"/>
</dbReference>
<gene>
    <name evidence="2" type="ORF">EAX62_04665</name>
</gene>
<organism evidence="2 3">
    <name type="scientific">Tessaracoccus antarcticus</name>
    <dbReference type="NCBI Taxonomy" id="2479848"/>
    <lineage>
        <taxon>Bacteria</taxon>
        <taxon>Bacillati</taxon>
        <taxon>Actinomycetota</taxon>
        <taxon>Actinomycetes</taxon>
        <taxon>Propionibacteriales</taxon>
        <taxon>Propionibacteriaceae</taxon>
        <taxon>Tessaracoccus</taxon>
    </lineage>
</organism>
<protein>
    <submittedName>
        <fullName evidence="2">ISL3 family transposase</fullName>
    </submittedName>
</protein>
<dbReference type="OrthoDB" id="5150170at2"/>
<proteinExistence type="predicted"/>
<dbReference type="AlphaFoldDB" id="A0A3M0GCE9"/>
<evidence type="ECO:0000313" key="3">
    <source>
        <dbReference type="Proteomes" id="UP000275256"/>
    </source>
</evidence>
<dbReference type="Proteomes" id="UP000275256">
    <property type="component" value="Unassembled WGS sequence"/>
</dbReference>
<feature type="domain" description="Transposase IS204/IS1001/IS1096/IS1165 DDE" evidence="1">
    <location>
        <begin position="162"/>
        <end position="417"/>
    </location>
</feature>
<accession>A0A3M0GCE9</accession>